<keyword evidence="4" id="KW-1185">Reference proteome</keyword>
<name>A0A3B0C8L3_9FLAO</name>
<dbReference type="InterPro" id="IPR050190">
    <property type="entry name" value="UPF0213_domain"/>
</dbReference>
<dbReference type="SUPFAM" id="SSF82771">
    <property type="entry name" value="GIY-YIG endonuclease"/>
    <property type="match status" value="1"/>
</dbReference>
<dbReference type="Proteomes" id="UP000276603">
    <property type="component" value="Unassembled WGS sequence"/>
</dbReference>
<evidence type="ECO:0000313" key="4">
    <source>
        <dbReference type="Proteomes" id="UP000276603"/>
    </source>
</evidence>
<dbReference type="RefSeq" id="WP_120709606.1">
    <property type="nucleotide sequence ID" value="NZ_RBCJ01000001.1"/>
</dbReference>
<protein>
    <submittedName>
        <fullName evidence="3">GIY-YIG nuclease family protein</fullName>
    </submittedName>
</protein>
<organism evidence="3 4">
    <name type="scientific">Ulvibacterium marinum</name>
    <dbReference type="NCBI Taxonomy" id="2419782"/>
    <lineage>
        <taxon>Bacteria</taxon>
        <taxon>Pseudomonadati</taxon>
        <taxon>Bacteroidota</taxon>
        <taxon>Flavobacteriia</taxon>
        <taxon>Flavobacteriales</taxon>
        <taxon>Flavobacteriaceae</taxon>
        <taxon>Ulvibacterium</taxon>
    </lineage>
</organism>
<evidence type="ECO:0000256" key="1">
    <source>
        <dbReference type="ARBA" id="ARBA00007435"/>
    </source>
</evidence>
<evidence type="ECO:0000259" key="2">
    <source>
        <dbReference type="PROSITE" id="PS50164"/>
    </source>
</evidence>
<dbReference type="CDD" id="cd10456">
    <property type="entry name" value="GIY-YIG_UPF0213"/>
    <property type="match status" value="1"/>
</dbReference>
<feature type="domain" description="GIY-YIG" evidence="2">
    <location>
        <begin position="2"/>
        <end position="78"/>
    </location>
</feature>
<dbReference type="PROSITE" id="PS50164">
    <property type="entry name" value="GIY_YIG"/>
    <property type="match status" value="1"/>
</dbReference>
<dbReference type="EMBL" id="RBCJ01000001">
    <property type="protein sequence ID" value="RKN82415.1"/>
    <property type="molecule type" value="Genomic_DNA"/>
</dbReference>
<dbReference type="PANTHER" id="PTHR34477">
    <property type="entry name" value="UPF0213 PROTEIN YHBQ"/>
    <property type="match status" value="1"/>
</dbReference>
<comment type="caution">
    <text evidence="3">The sequence shown here is derived from an EMBL/GenBank/DDBJ whole genome shotgun (WGS) entry which is preliminary data.</text>
</comment>
<sequence>MKTYHVYILKCSDNSFYTGITGNFEQRWIQHQVGYFKDCYTFQRRPLTLMYFLEFDDVIQAIRFEKQLKGWSKAKKLALITGNFDRLQLLSECRNFTHFKYKPEKG</sequence>
<accession>A0A3B0C8L3</accession>
<dbReference type="AlphaFoldDB" id="A0A3B0C8L3"/>
<dbReference type="InterPro" id="IPR000305">
    <property type="entry name" value="GIY-YIG_endonuc"/>
</dbReference>
<dbReference type="OrthoDB" id="1495241at2"/>
<gene>
    <name evidence="3" type="ORF">D7Z94_00745</name>
</gene>
<dbReference type="Gene3D" id="3.40.1440.10">
    <property type="entry name" value="GIY-YIG endonuclease"/>
    <property type="match status" value="1"/>
</dbReference>
<comment type="similarity">
    <text evidence="1">Belongs to the UPF0213 family.</text>
</comment>
<proteinExistence type="inferred from homology"/>
<evidence type="ECO:0000313" key="3">
    <source>
        <dbReference type="EMBL" id="RKN82415.1"/>
    </source>
</evidence>
<dbReference type="Pfam" id="PF01541">
    <property type="entry name" value="GIY-YIG"/>
    <property type="match status" value="1"/>
</dbReference>
<dbReference type="PANTHER" id="PTHR34477:SF1">
    <property type="entry name" value="UPF0213 PROTEIN YHBQ"/>
    <property type="match status" value="1"/>
</dbReference>
<dbReference type="InterPro" id="IPR035901">
    <property type="entry name" value="GIY-YIG_endonuc_sf"/>
</dbReference>
<reference evidence="3 4" key="1">
    <citation type="submission" date="2018-10" db="EMBL/GenBank/DDBJ databases">
        <title>Ulvibacterium marinum gen. nov., sp. nov., a novel marine bacterium of the family Flavobacteriaceae, isolated from a culture of the green alga Ulva prolifera.</title>
        <authorList>
            <person name="Zhang Z."/>
        </authorList>
    </citation>
    <scope>NUCLEOTIDE SEQUENCE [LARGE SCALE GENOMIC DNA]</scope>
    <source>
        <strain evidence="3 4">CCMM003</strain>
    </source>
</reference>